<dbReference type="STRING" id="1353537.TP2_15315"/>
<dbReference type="Pfam" id="PF01261">
    <property type="entry name" value="AP_endonuc_2"/>
    <property type="match status" value="1"/>
</dbReference>
<evidence type="ECO:0000313" key="3">
    <source>
        <dbReference type="Proteomes" id="UP000027432"/>
    </source>
</evidence>
<feature type="domain" description="Xylose isomerase-like TIM barrel" evidence="1">
    <location>
        <begin position="19"/>
        <end position="308"/>
    </location>
</feature>
<dbReference type="Proteomes" id="UP000027432">
    <property type="component" value="Unassembled WGS sequence"/>
</dbReference>
<gene>
    <name evidence="2" type="ORF">TP2_15315</name>
</gene>
<dbReference type="RefSeq" id="WP_038073622.1">
    <property type="nucleotide sequence ID" value="NZ_AUND01000002.1"/>
</dbReference>
<proteinExistence type="predicted"/>
<name>A0A074JIH7_9RHOB</name>
<keyword evidence="3" id="KW-1185">Reference proteome</keyword>
<dbReference type="EMBL" id="AUND01000002">
    <property type="protein sequence ID" value="KEO55408.1"/>
    <property type="molecule type" value="Genomic_DNA"/>
</dbReference>
<sequence length="313" mass="34789">MKLSICTDVMGNLSFTDMLDKCVELGVEGIEMTGGGWSPGPHFRADELLADKGLLKSKLKEIEARGLQIAALNCSANPLDPGAMGKRHLKEMKETIQLAGEIGVKKIVTMSGLPEAAPGDMVPNWLVYTKSWPDEMPERDRYQWEDRAFPLWHDLVAHAKACGVEKYALENFSAMLVWNPETLFRLRNEVGPMVGMNLDPSHLFWKGAEPIAVARALGDAIHHVHGKDTRIERGLADVNGLLELKEVTDVANRSWNYVAVGAGHDLQYWKEFFSVVGMMGYDDWVSLEMEDFTMSTEAGIQSSIDALQATIIR</sequence>
<dbReference type="InterPro" id="IPR050312">
    <property type="entry name" value="IolE/XylAMocC-like"/>
</dbReference>
<dbReference type="eggNOG" id="COG1082">
    <property type="taxonomic scope" value="Bacteria"/>
</dbReference>
<accession>A0A074JIH7</accession>
<protein>
    <recommendedName>
        <fullName evidence="1">Xylose isomerase-like TIM barrel domain-containing protein</fullName>
    </recommendedName>
</protein>
<evidence type="ECO:0000313" key="2">
    <source>
        <dbReference type="EMBL" id="KEO55408.1"/>
    </source>
</evidence>
<dbReference type="AlphaFoldDB" id="A0A074JIH7"/>
<organism evidence="2 3">
    <name type="scientific">Thioclava pacifica DSM 10166</name>
    <dbReference type="NCBI Taxonomy" id="1353537"/>
    <lineage>
        <taxon>Bacteria</taxon>
        <taxon>Pseudomonadati</taxon>
        <taxon>Pseudomonadota</taxon>
        <taxon>Alphaproteobacteria</taxon>
        <taxon>Rhodobacterales</taxon>
        <taxon>Paracoccaceae</taxon>
        <taxon>Thioclava</taxon>
    </lineage>
</organism>
<evidence type="ECO:0000259" key="1">
    <source>
        <dbReference type="Pfam" id="PF01261"/>
    </source>
</evidence>
<dbReference type="InterPro" id="IPR013022">
    <property type="entry name" value="Xyl_isomerase-like_TIM-brl"/>
</dbReference>
<dbReference type="Gene3D" id="3.20.20.150">
    <property type="entry name" value="Divalent-metal-dependent TIM barrel enzymes"/>
    <property type="match status" value="1"/>
</dbReference>
<dbReference type="OrthoDB" id="7245925at2"/>
<comment type="caution">
    <text evidence="2">The sequence shown here is derived from an EMBL/GenBank/DDBJ whole genome shotgun (WGS) entry which is preliminary data.</text>
</comment>
<dbReference type="PANTHER" id="PTHR12110">
    <property type="entry name" value="HYDROXYPYRUVATE ISOMERASE"/>
    <property type="match status" value="1"/>
</dbReference>
<dbReference type="SUPFAM" id="SSF51658">
    <property type="entry name" value="Xylose isomerase-like"/>
    <property type="match status" value="1"/>
</dbReference>
<dbReference type="PANTHER" id="PTHR12110:SF21">
    <property type="entry name" value="XYLOSE ISOMERASE-LIKE TIM BARREL DOMAIN-CONTAINING PROTEIN"/>
    <property type="match status" value="1"/>
</dbReference>
<dbReference type="InterPro" id="IPR036237">
    <property type="entry name" value="Xyl_isomerase-like_sf"/>
</dbReference>
<reference evidence="2 3" key="1">
    <citation type="submission" date="2013-07" db="EMBL/GenBank/DDBJ databases">
        <title>Thioclava pacifica DSM 10166 Genome Sequencing.</title>
        <authorList>
            <person name="Lai Q."/>
            <person name="Shao Z."/>
        </authorList>
    </citation>
    <scope>NUCLEOTIDE SEQUENCE [LARGE SCALE GENOMIC DNA]</scope>
    <source>
        <strain evidence="2 3">DSM 10166</strain>
    </source>
</reference>